<accession>A0A0F9B1H5</accession>
<sequence>DLAETKQGQITKTIELKFTRSVLTENETRAALLNAGLEQAEVAELMEVWNIKKDARLFTPSMDDLKRWFNSGFMTEEMFKAELAAEGVPDRYVTYYVRDTIPETEAAKIRELTKSDVLATFRLGLISETDTRARLTALGYVEADITLLIAKNTPTLAPDKVRELSKADVLKAFKTGLIDGPEARARLAALGYGEDEIDILMVL</sequence>
<proteinExistence type="predicted"/>
<name>A0A0F9B1H5_9ZZZZ</name>
<dbReference type="AlphaFoldDB" id="A0A0F9B1H5"/>
<gene>
    <name evidence="1" type="ORF">LCGC14_2502470</name>
</gene>
<dbReference type="EMBL" id="LAZR01039945">
    <property type="protein sequence ID" value="KKL15749.1"/>
    <property type="molecule type" value="Genomic_DNA"/>
</dbReference>
<feature type="non-terminal residue" evidence="1">
    <location>
        <position position="1"/>
    </location>
</feature>
<comment type="caution">
    <text evidence="1">The sequence shown here is derived from an EMBL/GenBank/DDBJ whole genome shotgun (WGS) entry which is preliminary data.</text>
</comment>
<reference evidence="1" key="1">
    <citation type="journal article" date="2015" name="Nature">
        <title>Complex archaea that bridge the gap between prokaryotes and eukaryotes.</title>
        <authorList>
            <person name="Spang A."/>
            <person name="Saw J.H."/>
            <person name="Jorgensen S.L."/>
            <person name="Zaremba-Niedzwiedzka K."/>
            <person name="Martijn J."/>
            <person name="Lind A.E."/>
            <person name="van Eijk R."/>
            <person name="Schleper C."/>
            <person name="Guy L."/>
            <person name="Ettema T.J."/>
        </authorList>
    </citation>
    <scope>NUCLEOTIDE SEQUENCE</scope>
</reference>
<evidence type="ECO:0000313" key="1">
    <source>
        <dbReference type="EMBL" id="KKL15749.1"/>
    </source>
</evidence>
<protein>
    <submittedName>
        <fullName evidence="1">Uncharacterized protein</fullName>
    </submittedName>
</protein>
<organism evidence="1">
    <name type="scientific">marine sediment metagenome</name>
    <dbReference type="NCBI Taxonomy" id="412755"/>
    <lineage>
        <taxon>unclassified sequences</taxon>
        <taxon>metagenomes</taxon>
        <taxon>ecological metagenomes</taxon>
    </lineage>
</organism>